<dbReference type="InterPro" id="IPR011047">
    <property type="entry name" value="Quinoprotein_ADH-like_sf"/>
</dbReference>
<evidence type="ECO:0000313" key="4">
    <source>
        <dbReference type="EMBL" id="KAJ5072568.1"/>
    </source>
</evidence>
<feature type="repeat" description="WD" evidence="3">
    <location>
        <begin position="301"/>
        <end position="337"/>
    </location>
</feature>
<dbReference type="Pfam" id="PF00400">
    <property type="entry name" value="WD40"/>
    <property type="match status" value="3"/>
</dbReference>
<dbReference type="AlphaFoldDB" id="A0A9Q0RAK0"/>
<dbReference type="EMBL" id="JAPDFW010000081">
    <property type="protein sequence ID" value="KAJ5072568.1"/>
    <property type="molecule type" value="Genomic_DNA"/>
</dbReference>
<evidence type="ECO:0000256" key="2">
    <source>
        <dbReference type="ARBA" id="ARBA00022737"/>
    </source>
</evidence>
<dbReference type="SUPFAM" id="SSF50998">
    <property type="entry name" value="Quinoprotein alcohol dehydrogenase-like"/>
    <property type="match status" value="1"/>
</dbReference>
<dbReference type="InterPro" id="IPR015943">
    <property type="entry name" value="WD40/YVTN_repeat-like_dom_sf"/>
</dbReference>
<evidence type="ECO:0000256" key="3">
    <source>
        <dbReference type="PROSITE-ProRule" id="PRU00221"/>
    </source>
</evidence>
<name>A0A9Q0RAK0_ANAIG</name>
<evidence type="ECO:0000256" key="1">
    <source>
        <dbReference type="ARBA" id="ARBA00022574"/>
    </source>
</evidence>
<organism evidence="4 5">
    <name type="scientific">Anaeramoeba ignava</name>
    <name type="common">Anaerobic marine amoeba</name>
    <dbReference type="NCBI Taxonomy" id="1746090"/>
    <lineage>
        <taxon>Eukaryota</taxon>
        <taxon>Metamonada</taxon>
        <taxon>Anaeramoebidae</taxon>
        <taxon>Anaeramoeba</taxon>
    </lineage>
</organism>
<accession>A0A9Q0RAK0</accession>
<keyword evidence="5" id="KW-1185">Reference proteome</keyword>
<sequence>MKIKIENGEFYHLIQSRKMGPIRTLVFSKSGLLFLPADRGNCLVYHIHNFSCNYIDKYQGPQNGEIRVLFPSLSGKNIWISNENGLYFINIFDQIESNLNLLNINNSKLFQISFHTLSCCGLACDSDSELIYSGDLAGNVFVWNPNKSLLPQFSKKIQDTSIRCICLSENNSKLVIGTIEGIIWYWNLKLNQISKLFSLKCPINCIKSFHFSNEEYICCGDLTGNLIFWKTSQIKPQSFQIHNTEIWNLSFSPSNKFIITASEDQTSKISQLNYQFFSNSNSNSNLKSNSKSKFIENIQTLTGHTAAVTSCDWGNNQKIEIVATCSDDATIRLYSVKYSNSNIPTLELSQIISTNTLYITYLKFDEMMQNIVVTTEDGFVVAFEMENKKEILRKRFHGGSVEGLIYNPKNKNWISCGSDCTVHLFSIQK</sequence>
<gene>
    <name evidence="4" type="ORF">M0811_01583</name>
</gene>
<proteinExistence type="predicted"/>
<dbReference type="PANTHER" id="PTHR44019">
    <property type="entry name" value="WD REPEAT-CONTAINING PROTEIN 55"/>
    <property type="match status" value="1"/>
</dbReference>
<keyword evidence="1 3" id="KW-0853">WD repeat</keyword>
<evidence type="ECO:0000313" key="5">
    <source>
        <dbReference type="Proteomes" id="UP001149090"/>
    </source>
</evidence>
<dbReference type="InterPro" id="IPR050505">
    <property type="entry name" value="WDR55/POC1"/>
</dbReference>
<feature type="repeat" description="WD" evidence="3">
    <location>
        <begin position="239"/>
        <end position="269"/>
    </location>
</feature>
<dbReference type="SMART" id="SM00320">
    <property type="entry name" value="WD40"/>
    <property type="match status" value="7"/>
</dbReference>
<dbReference type="Gene3D" id="2.130.10.10">
    <property type="entry name" value="YVTN repeat-like/Quinoprotein amine dehydrogenase"/>
    <property type="match status" value="2"/>
</dbReference>
<dbReference type="PANTHER" id="PTHR44019:SF8">
    <property type="entry name" value="POC1 CENTRIOLAR PROTEIN HOMOLOG"/>
    <property type="match status" value="1"/>
</dbReference>
<dbReference type="OMA" id="SNEEYIC"/>
<dbReference type="InterPro" id="IPR001680">
    <property type="entry name" value="WD40_rpt"/>
</dbReference>
<keyword evidence="2" id="KW-0677">Repeat</keyword>
<comment type="caution">
    <text evidence="4">The sequence shown here is derived from an EMBL/GenBank/DDBJ whole genome shotgun (WGS) entry which is preliminary data.</text>
</comment>
<reference evidence="4" key="1">
    <citation type="submission" date="2022-10" db="EMBL/GenBank/DDBJ databases">
        <title>Novel sulphate-reducing endosymbionts in the free-living metamonad Anaeramoeba.</title>
        <authorList>
            <person name="Jerlstrom-Hultqvist J."/>
            <person name="Cepicka I."/>
            <person name="Gallot-Lavallee L."/>
            <person name="Salas-Leiva D."/>
            <person name="Curtis B.A."/>
            <person name="Zahonova K."/>
            <person name="Pipaliya S."/>
            <person name="Dacks J."/>
            <person name="Roger A.J."/>
        </authorList>
    </citation>
    <scope>NUCLEOTIDE SEQUENCE</scope>
    <source>
        <strain evidence="4">BMAN</strain>
    </source>
</reference>
<protein>
    <submittedName>
        <fullName evidence="4">Wd repeat-containing protein</fullName>
    </submittedName>
</protein>
<dbReference type="PROSITE" id="PS50082">
    <property type="entry name" value="WD_REPEATS_2"/>
    <property type="match status" value="2"/>
</dbReference>
<dbReference type="OrthoDB" id="2096344at2759"/>
<dbReference type="Proteomes" id="UP001149090">
    <property type="component" value="Unassembled WGS sequence"/>
</dbReference>